<sequence>MGAIMSLDVPVSSLVPSLKRHHGMSVWWAFLGIGAVTMAVGAVVGARAVNSRRANKLRESDGDLKQDCRRVPWGQAQGGPHEGPSQVPGVSCGRAPDGSIPPGDDQLFFSLLEAYAGVDTQASL</sequence>
<evidence type="ECO:0000256" key="1">
    <source>
        <dbReference type="SAM" id="MobiDB-lite"/>
    </source>
</evidence>
<feature type="region of interest" description="Disordered" evidence="1">
    <location>
        <begin position="72"/>
        <end position="101"/>
    </location>
</feature>
<dbReference type="AlphaFoldDB" id="A0A7S2BE28"/>
<proteinExistence type="predicted"/>
<dbReference type="EMBL" id="HBGQ01021341">
    <property type="protein sequence ID" value="CAD9394206.1"/>
    <property type="molecule type" value="Transcribed_RNA"/>
</dbReference>
<evidence type="ECO:0000313" key="3">
    <source>
        <dbReference type="EMBL" id="CAD9394206.1"/>
    </source>
</evidence>
<feature type="transmembrane region" description="Helical" evidence="2">
    <location>
        <begin position="26"/>
        <end position="49"/>
    </location>
</feature>
<accession>A0A7S2BE28</accession>
<organism evidence="3">
    <name type="scientific">Alexandrium andersonii</name>
    <dbReference type="NCBI Taxonomy" id="327968"/>
    <lineage>
        <taxon>Eukaryota</taxon>
        <taxon>Sar</taxon>
        <taxon>Alveolata</taxon>
        <taxon>Dinophyceae</taxon>
        <taxon>Gonyaulacales</taxon>
        <taxon>Pyrocystaceae</taxon>
        <taxon>Alexandrium</taxon>
    </lineage>
</organism>
<gene>
    <name evidence="3" type="ORF">AAND1436_LOCUS10542</name>
</gene>
<keyword evidence="2" id="KW-0472">Membrane</keyword>
<keyword evidence="2" id="KW-1133">Transmembrane helix</keyword>
<evidence type="ECO:0000256" key="2">
    <source>
        <dbReference type="SAM" id="Phobius"/>
    </source>
</evidence>
<keyword evidence="2" id="KW-0812">Transmembrane</keyword>
<protein>
    <submittedName>
        <fullName evidence="3">Uncharacterized protein</fullName>
    </submittedName>
</protein>
<name>A0A7S2BE28_9DINO</name>
<reference evidence="3" key="1">
    <citation type="submission" date="2021-01" db="EMBL/GenBank/DDBJ databases">
        <authorList>
            <person name="Corre E."/>
            <person name="Pelletier E."/>
            <person name="Niang G."/>
            <person name="Scheremetjew M."/>
            <person name="Finn R."/>
            <person name="Kale V."/>
            <person name="Holt S."/>
            <person name="Cochrane G."/>
            <person name="Meng A."/>
            <person name="Brown T."/>
            <person name="Cohen L."/>
        </authorList>
    </citation>
    <scope>NUCLEOTIDE SEQUENCE</scope>
    <source>
        <strain evidence="3">CCMP2222</strain>
    </source>
</reference>